<evidence type="ECO:0000313" key="1">
    <source>
        <dbReference type="EMBL" id="OAP45281.1"/>
    </source>
</evidence>
<gene>
    <name evidence="1" type="ORF">ATB98_25675</name>
</gene>
<organism evidence="1 2">
    <name type="scientific">Sinorhizobium saheli</name>
    <dbReference type="NCBI Taxonomy" id="36856"/>
    <lineage>
        <taxon>Bacteria</taxon>
        <taxon>Pseudomonadati</taxon>
        <taxon>Pseudomonadota</taxon>
        <taxon>Alphaproteobacteria</taxon>
        <taxon>Hyphomicrobiales</taxon>
        <taxon>Rhizobiaceae</taxon>
        <taxon>Sinorhizobium/Ensifer group</taxon>
        <taxon>Sinorhizobium</taxon>
    </lineage>
</organism>
<sequence>MERRGDEPAAISPDAVEMLGKLFDQILDEHQIPREGERAEDLAARLIAIYRSGVRDLELLKKLAMRSRS</sequence>
<evidence type="ECO:0000313" key="2">
    <source>
        <dbReference type="Proteomes" id="UP000078507"/>
    </source>
</evidence>
<dbReference type="EMBL" id="LNQB01000072">
    <property type="protein sequence ID" value="OAP45281.1"/>
    <property type="molecule type" value="Genomic_DNA"/>
</dbReference>
<reference evidence="1 2" key="1">
    <citation type="submission" date="2015-11" db="EMBL/GenBank/DDBJ databases">
        <title>Ensifer anhuiense sp. nov., an effective nitrogen fixation bacterium with Glycine soja.</title>
        <authorList>
            <person name="Yan H."/>
            <person name="Chen W."/>
        </authorList>
    </citation>
    <scope>NUCLEOTIDE SEQUENCE [LARGE SCALE GENOMIC DNA]</scope>
    <source>
        <strain evidence="1 2">LMG 7837</strain>
    </source>
</reference>
<keyword evidence="2" id="KW-1185">Reference proteome</keyword>
<dbReference type="Proteomes" id="UP000078507">
    <property type="component" value="Unassembled WGS sequence"/>
</dbReference>
<proteinExistence type="predicted"/>
<protein>
    <submittedName>
        <fullName evidence="1">Uncharacterized protein</fullName>
    </submittedName>
</protein>
<name>A0A178YD18_SINSA</name>
<dbReference type="AlphaFoldDB" id="A0A178YD18"/>
<accession>A0A178YD18</accession>
<comment type="caution">
    <text evidence="1">The sequence shown here is derived from an EMBL/GenBank/DDBJ whole genome shotgun (WGS) entry which is preliminary data.</text>
</comment>